<dbReference type="InterPro" id="IPR021851">
    <property type="entry name" value="DUF3455"/>
</dbReference>
<evidence type="ECO:0000256" key="1">
    <source>
        <dbReference type="SAM" id="SignalP"/>
    </source>
</evidence>
<protein>
    <submittedName>
        <fullName evidence="2">Uncharacterized protein</fullName>
    </submittedName>
</protein>
<evidence type="ECO:0000313" key="3">
    <source>
        <dbReference type="Proteomes" id="UP000703269"/>
    </source>
</evidence>
<dbReference type="PANTHER" id="PTHR35567">
    <property type="entry name" value="MALATE DEHYDROGENASE (AFU_ORTHOLOGUE AFUA_2G13800)"/>
    <property type="match status" value="1"/>
</dbReference>
<evidence type="ECO:0000313" key="2">
    <source>
        <dbReference type="EMBL" id="GJE90400.1"/>
    </source>
</evidence>
<name>A0A9P3LCN1_9APHY</name>
<sequence>MYAFVKLFAALSLLSFTRALAPGSICPTSGFTLAAALPANLPDAALLAKPVADHPVYTALSIGVQNYTCSDAGAWAPAGAWTYLYDISCLPLMHHKPFTSFIAGLWGAAPPSVSGADIIDWSEELSPGVALGLHYWVPDPVNVTSGKIFAKWDFSKSERYVNDTNKANAFLVASESGSIADPINAELNSPWLSEPILIVDGKPLGELATQVFRFNSNGGSAPNTTCNANNDFMQVKSTLNFWFYGGAWNSTIH</sequence>
<dbReference type="PANTHER" id="PTHR35567:SF1">
    <property type="entry name" value="CONSERVED FUNGAL PROTEIN (AFU_ORTHOLOGUE AFUA_1G14230)"/>
    <property type="match status" value="1"/>
</dbReference>
<reference evidence="2 3" key="1">
    <citation type="submission" date="2021-08" db="EMBL/GenBank/DDBJ databases">
        <title>Draft Genome Sequence of Phanerochaete sordida strain YK-624.</title>
        <authorList>
            <person name="Mori T."/>
            <person name="Dohra H."/>
            <person name="Suzuki T."/>
            <person name="Kawagishi H."/>
            <person name="Hirai H."/>
        </authorList>
    </citation>
    <scope>NUCLEOTIDE SEQUENCE [LARGE SCALE GENOMIC DNA]</scope>
    <source>
        <strain evidence="2 3">YK-624</strain>
    </source>
</reference>
<organism evidence="2 3">
    <name type="scientific">Phanerochaete sordida</name>
    <dbReference type="NCBI Taxonomy" id="48140"/>
    <lineage>
        <taxon>Eukaryota</taxon>
        <taxon>Fungi</taxon>
        <taxon>Dikarya</taxon>
        <taxon>Basidiomycota</taxon>
        <taxon>Agaricomycotina</taxon>
        <taxon>Agaricomycetes</taxon>
        <taxon>Polyporales</taxon>
        <taxon>Phanerochaetaceae</taxon>
        <taxon>Phanerochaete</taxon>
    </lineage>
</organism>
<dbReference type="AlphaFoldDB" id="A0A9P3LCN1"/>
<dbReference type="EMBL" id="BPQB01000016">
    <property type="protein sequence ID" value="GJE90400.1"/>
    <property type="molecule type" value="Genomic_DNA"/>
</dbReference>
<accession>A0A9P3LCN1</accession>
<comment type="caution">
    <text evidence="2">The sequence shown here is derived from an EMBL/GenBank/DDBJ whole genome shotgun (WGS) entry which is preliminary data.</text>
</comment>
<keyword evidence="3" id="KW-1185">Reference proteome</keyword>
<feature type="chain" id="PRO_5040381221" evidence="1">
    <location>
        <begin position="20"/>
        <end position="253"/>
    </location>
</feature>
<dbReference type="OrthoDB" id="1859733at2759"/>
<gene>
    <name evidence="2" type="ORF">PsYK624_065310</name>
</gene>
<feature type="signal peptide" evidence="1">
    <location>
        <begin position="1"/>
        <end position="19"/>
    </location>
</feature>
<dbReference type="Proteomes" id="UP000703269">
    <property type="component" value="Unassembled WGS sequence"/>
</dbReference>
<keyword evidence="1" id="KW-0732">Signal</keyword>
<proteinExistence type="predicted"/>
<dbReference type="Pfam" id="PF11937">
    <property type="entry name" value="DUF3455"/>
    <property type="match status" value="1"/>
</dbReference>